<dbReference type="EMBL" id="CP012159">
    <property type="protein sequence ID" value="AKT44097.1"/>
    <property type="molecule type" value="Genomic_DNA"/>
</dbReference>
<protein>
    <recommendedName>
        <fullName evidence="6">Thioredoxin domain-containing protein</fullName>
    </recommendedName>
</protein>
<sequence>MWWKLVSELYAPCSEHAVSIAQCVRESRACGACVPAAQLIADRFKRGASSSEVQAAYAARFGPDVRQVDAGSSPSRGPEGAPVKVVVWSDFECPSCRRAMPIIDRAFERHNGEVRLIHKFYPLPAHLHAMPAARAAFAAHAQGKYWEMERLLFENQQALTDADLLGYARKLGLDMKRFQADMESEAAMQAIAHDKEAANKAGLRGTPHILINGRYFDYGLFNIEADFGRWVDLEVKLAGEQRAATSASPAAPGSAP</sequence>
<dbReference type="Pfam" id="PF13462">
    <property type="entry name" value="Thioredoxin_4"/>
    <property type="match status" value="1"/>
</dbReference>
<keyword evidence="2" id="KW-0732">Signal</keyword>
<gene>
    <name evidence="7" type="ORF">CMC5_083370</name>
</gene>
<reference evidence="7 8" key="1">
    <citation type="submission" date="2015-07" db="EMBL/GenBank/DDBJ databases">
        <title>Genome analysis of myxobacterium Chondromyces crocatus Cm c5 reveals a high potential for natural compound synthesis and the genetic basis for the loss of fruiting body formation.</title>
        <authorList>
            <person name="Zaburannyi N."/>
            <person name="Bunk B."/>
            <person name="Maier J."/>
            <person name="Overmann J."/>
            <person name="Mueller R."/>
        </authorList>
    </citation>
    <scope>NUCLEOTIDE SEQUENCE [LARGE SCALE GENOMIC DNA]</scope>
    <source>
        <strain evidence="7 8">Cm c5</strain>
    </source>
</reference>
<name>A0A0K1ETY1_CHOCO</name>
<evidence type="ECO:0000313" key="8">
    <source>
        <dbReference type="Proteomes" id="UP000067626"/>
    </source>
</evidence>
<evidence type="ECO:0000313" key="7">
    <source>
        <dbReference type="EMBL" id="AKT44097.1"/>
    </source>
</evidence>
<dbReference type="PANTHER" id="PTHR13887">
    <property type="entry name" value="GLUTATHIONE S-TRANSFERASE KAPPA"/>
    <property type="match status" value="1"/>
</dbReference>
<keyword evidence="4" id="KW-1015">Disulfide bond</keyword>
<organism evidence="7 8">
    <name type="scientific">Chondromyces crocatus</name>
    <dbReference type="NCBI Taxonomy" id="52"/>
    <lineage>
        <taxon>Bacteria</taxon>
        <taxon>Pseudomonadati</taxon>
        <taxon>Myxococcota</taxon>
        <taxon>Polyangia</taxon>
        <taxon>Polyangiales</taxon>
        <taxon>Polyangiaceae</taxon>
        <taxon>Chondromyces</taxon>
    </lineage>
</organism>
<evidence type="ECO:0000256" key="3">
    <source>
        <dbReference type="ARBA" id="ARBA00023002"/>
    </source>
</evidence>
<accession>A0A0K1ETY1</accession>
<dbReference type="GO" id="GO:0016491">
    <property type="term" value="F:oxidoreductase activity"/>
    <property type="evidence" value="ECO:0007669"/>
    <property type="project" value="UniProtKB-KW"/>
</dbReference>
<dbReference type="PROSITE" id="PS51352">
    <property type="entry name" value="THIOREDOXIN_2"/>
    <property type="match status" value="1"/>
</dbReference>
<dbReference type="KEGG" id="ccro:CMC5_083370"/>
<dbReference type="SUPFAM" id="SSF52833">
    <property type="entry name" value="Thioredoxin-like"/>
    <property type="match status" value="1"/>
</dbReference>
<dbReference type="AlphaFoldDB" id="A0A0K1ETY1"/>
<dbReference type="PANTHER" id="PTHR13887:SF14">
    <property type="entry name" value="DISULFIDE BOND FORMATION PROTEIN D"/>
    <property type="match status" value="1"/>
</dbReference>
<dbReference type="InterPro" id="IPR036249">
    <property type="entry name" value="Thioredoxin-like_sf"/>
</dbReference>
<feature type="domain" description="Thioredoxin" evidence="6">
    <location>
        <begin position="50"/>
        <end position="193"/>
    </location>
</feature>
<evidence type="ECO:0000256" key="1">
    <source>
        <dbReference type="ARBA" id="ARBA00005791"/>
    </source>
</evidence>
<dbReference type="Gene3D" id="3.40.30.10">
    <property type="entry name" value="Glutaredoxin"/>
    <property type="match status" value="1"/>
</dbReference>
<dbReference type="InterPro" id="IPR012336">
    <property type="entry name" value="Thioredoxin-like_fold"/>
</dbReference>
<keyword evidence="3" id="KW-0560">Oxidoreductase</keyword>
<keyword evidence="5" id="KW-0676">Redox-active center</keyword>
<dbReference type="Proteomes" id="UP000067626">
    <property type="component" value="Chromosome"/>
</dbReference>
<evidence type="ECO:0000256" key="5">
    <source>
        <dbReference type="ARBA" id="ARBA00023284"/>
    </source>
</evidence>
<dbReference type="InterPro" id="IPR013766">
    <property type="entry name" value="Thioredoxin_domain"/>
</dbReference>
<evidence type="ECO:0000256" key="4">
    <source>
        <dbReference type="ARBA" id="ARBA00023157"/>
    </source>
</evidence>
<proteinExistence type="inferred from homology"/>
<evidence type="ECO:0000256" key="2">
    <source>
        <dbReference type="ARBA" id="ARBA00022729"/>
    </source>
</evidence>
<keyword evidence="8" id="KW-1185">Reference proteome</keyword>
<dbReference type="STRING" id="52.CMC5_083370"/>
<evidence type="ECO:0000259" key="6">
    <source>
        <dbReference type="PROSITE" id="PS51352"/>
    </source>
</evidence>
<comment type="similarity">
    <text evidence="1">Belongs to the thioredoxin family. DsbA subfamily.</text>
</comment>